<proteinExistence type="predicted"/>
<evidence type="ECO:0000313" key="4">
    <source>
        <dbReference type="Proteomes" id="UP001369815"/>
    </source>
</evidence>
<name>A0AAX6MTJ5_9PEZI</name>
<evidence type="ECO:0000256" key="1">
    <source>
        <dbReference type="SAM" id="Phobius"/>
    </source>
</evidence>
<feature type="transmembrane region" description="Helical" evidence="1">
    <location>
        <begin position="431"/>
        <end position="450"/>
    </location>
</feature>
<dbReference type="PANTHER" id="PTHR37539:SF1">
    <property type="entry name" value="ER-BOUND OXYGENASE MPAB_MPAB'_RUBBER OXYGENASE CATALYTIC DOMAIN-CONTAINING PROTEIN"/>
    <property type="match status" value="1"/>
</dbReference>
<feature type="domain" description="ER-bound oxygenase mpaB/mpaB'/Rubber oxygenase catalytic" evidence="2">
    <location>
        <begin position="155"/>
        <end position="355"/>
    </location>
</feature>
<sequence length="461" mass="51874">MIAANENIKSNDNGWRESWGVKFKWTPEHLAADNLKSWIYTYDTVSTMAIDRLNEISISSHTKRSGNIDSIPGEEKKVRGDLYELLQKHASTDDTIGRLWDEINTIPEWVHWEQIERGQEVFYRYGGPAITALTFLSLLGGMGSGRTVETLDRTGGFSVDVVRRRLLETTQHTLNVTRDLESIKPGGDGFVDSIRVRLLHAAVRRRIMQMAEKEPGYYDMKTFGVPINDLDCIGTINAFSTALIWMGLPRQGIWLRSQEIIDYLALWRYVAYLMGTPHDWMSTPESARRMMESLLVADIKPSKASANLANNIIAGLQDQPPTHASREFLCAQTYWLNGKEMSKELGIEEPSLYHTALVVGQCILFATLSYVNRSISYLDERNIKDKSKGALGYTTKFNLKYVPSFDRTTTVRGLAPIHAGRPRVPGSVERAALASLLTSAIIACIVSSWFCVKVVRWATTS</sequence>
<dbReference type="InterPro" id="IPR018713">
    <property type="entry name" value="MPAB/Lcp_cat_dom"/>
</dbReference>
<dbReference type="InterPro" id="IPR037473">
    <property type="entry name" value="Lcp-like"/>
</dbReference>
<organism evidence="3 4">
    <name type="scientific">Daldinia eschscholtzii</name>
    <dbReference type="NCBI Taxonomy" id="292717"/>
    <lineage>
        <taxon>Eukaryota</taxon>
        <taxon>Fungi</taxon>
        <taxon>Dikarya</taxon>
        <taxon>Ascomycota</taxon>
        <taxon>Pezizomycotina</taxon>
        <taxon>Sordariomycetes</taxon>
        <taxon>Xylariomycetidae</taxon>
        <taxon>Xylariales</taxon>
        <taxon>Hypoxylaceae</taxon>
        <taxon>Daldinia</taxon>
    </lineage>
</organism>
<protein>
    <recommendedName>
        <fullName evidence="2">ER-bound oxygenase mpaB/mpaB'/Rubber oxygenase catalytic domain-containing protein</fullName>
    </recommendedName>
</protein>
<keyword evidence="4" id="KW-1185">Reference proteome</keyword>
<evidence type="ECO:0000259" key="2">
    <source>
        <dbReference type="Pfam" id="PF09995"/>
    </source>
</evidence>
<dbReference type="EMBL" id="JBANMG010000003">
    <property type="protein sequence ID" value="KAK6955949.1"/>
    <property type="molecule type" value="Genomic_DNA"/>
</dbReference>
<gene>
    <name evidence="3" type="ORF">Daesc_003596</name>
</gene>
<dbReference type="AlphaFoldDB" id="A0AAX6MTJ5"/>
<dbReference type="Proteomes" id="UP001369815">
    <property type="component" value="Unassembled WGS sequence"/>
</dbReference>
<dbReference type="Pfam" id="PF09995">
    <property type="entry name" value="MPAB_Lcp_cat"/>
    <property type="match status" value="1"/>
</dbReference>
<dbReference type="PANTHER" id="PTHR37539">
    <property type="entry name" value="SECRETED PROTEIN-RELATED"/>
    <property type="match status" value="1"/>
</dbReference>
<dbReference type="GO" id="GO:0016491">
    <property type="term" value="F:oxidoreductase activity"/>
    <property type="evidence" value="ECO:0007669"/>
    <property type="project" value="InterPro"/>
</dbReference>
<evidence type="ECO:0000313" key="3">
    <source>
        <dbReference type="EMBL" id="KAK6955949.1"/>
    </source>
</evidence>
<keyword evidence="1" id="KW-1133">Transmembrane helix</keyword>
<keyword evidence="1" id="KW-0472">Membrane</keyword>
<accession>A0AAX6MTJ5</accession>
<comment type="caution">
    <text evidence="3">The sequence shown here is derived from an EMBL/GenBank/DDBJ whole genome shotgun (WGS) entry which is preliminary data.</text>
</comment>
<keyword evidence="1" id="KW-0812">Transmembrane</keyword>
<reference evidence="3 4" key="1">
    <citation type="journal article" date="2024" name="Front Chem Biol">
        <title>Unveiling the potential of Daldinia eschscholtzii MFLUCC 19-0629 through bioactivity and bioinformatics studies for enhanced sustainable agriculture production.</title>
        <authorList>
            <person name="Brooks S."/>
            <person name="Weaver J.A."/>
            <person name="Klomchit A."/>
            <person name="Alharthi S.A."/>
            <person name="Onlamun T."/>
            <person name="Nurani R."/>
            <person name="Vong T.K."/>
            <person name="Alberti F."/>
            <person name="Greco C."/>
        </authorList>
    </citation>
    <scope>NUCLEOTIDE SEQUENCE [LARGE SCALE GENOMIC DNA]</scope>
    <source>
        <strain evidence="3">MFLUCC 19-0629</strain>
    </source>
</reference>